<dbReference type="Proteomes" id="UP001238370">
    <property type="component" value="Chromosome"/>
</dbReference>
<evidence type="ECO:0000313" key="2">
    <source>
        <dbReference type="Proteomes" id="UP001238370"/>
    </source>
</evidence>
<dbReference type="RefSeq" id="WP_034166114.1">
    <property type="nucleotide sequence ID" value="NZ_CP094302.2"/>
</dbReference>
<dbReference type="InterPro" id="IPR004027">
    <property type="entry name" value="SEC_C_motif"/>
</dbReference>
<dbReference type="SUPFAM" id="SSF103642">
    <property type="entry name" value="Sec-C motif"/>
    <property type="match status" value="1"/>
</dbReference>
<dbReference type="Pfam" id="PF02810">
    <property type="entry name" value="SEC-C"/>
    <property type="match status" value="1"/>
</dbReference>
<name>A0ABY8SBZ1_9GAMM</name>
<proteinExistence type="predicted"/>
<reference evidence="1 2" key="1">
    <citation type="submission" date="2022-03" db="EMBL/GenBank/DDBJ databases">
        <title>Survey of Intraspecific Variation of Edwardsiella anguillarum Isolates from Non-Anguillid Fish Host Originating from Varied Geographic Locations.</title>
        <authorList>
            <person name="Armwood A.R."/>
            <person name="Woodyard E."/>
            <person name="Waldbieser G.C."/>
            <person name="Camus A.C."/>
            <person name="Divya D."/>
            <person name="Tekedar H."/>
            <person name="Soto E."/>
            <person name="Stein C."/>
            <person name="Ucko M."/>
            <person name="Ware C."/>
            <person name="Griffin M.J."/>
        </authorList>
    </citation>
    <scope>NUCLEOTIDE SEQUENCE [LARGE SCALE GENOMIC DNA]</scope>
    <source>
        <strain evidence="1 2">R18-35-2</strain>
    </source>
</reference>
<accession>A0ABY8SBZ1</accession>
<sequence>MHYMEVRQAVAGIRGAHLFDEFDHLGAYLKKNCFDQDIVEQLKEGKANMLVWDGMSDIVDRSFEGEEWESRPFPRQEFPEEVLKLLGALDSTRASGWLSAESHIRDLGEEGRNNLAKMLSDLRKTLIQHPVRYFVLGGDGVPLFVWLQRYGHPIDWTKASAVALSAKATNVIGVVAEVSADGTYVQARSFKIYIPTEQTAENVHIYYEDAVRMANPVRTVNLDRGKQISPSRNSLKIGRNVPCPCGSGMKYKRCHGR</sequence>
<gene>
    <name evidence="1" type="ORF">MQ095_15960</name>
</gene>
<dbReference type="GeneID" id="33938672"/>
<organism evidence="1 2">
    <name type="scientific">Edwardsiella anguillarum</name>
    <dbReference type="NCBI Taxonomy" id="1821960"/>
    <lineage>
        <taxon>Bacteria</taxon>
        <taxon>Pseudomonadati</taxon>
        <taxon>Pseudomonadota</taxon>
        <taxon>Gammaproteobacteria</taxon>
        <taxon>Enterobacterales</taxon>
        <taxon>Hafniaceae</taxon>
        <taxon>Edwardsiella</taxon>
    </lineage>
</organism>
<dbReference type="EMBL" id="CP094302">
    <property type="protein sequence ID" value="WHP83252.1"/>
    <property type="molecule type" value="Genomic_DNA"/>
</dbReference>
<dbReference type="Gene3D" id="3.10.450.50">
    <property type="match status" value="1"/>
</dbReference>
<protein>
    <submittedName>
        <fullName evidence="1">SEC-C domain-containing protein</fullName>
    </submittedName>
</protein>
<keyword evidence="2" id="KW-1185">Reference proteome</keyword>
<evidence type="ECO:0000313" key="1">
    <source>
        <dbReference type="EMBL" id="WHP83252.1"/>
    </source>
</evidence>